<feature type="chain" id="PRO_5042243870" description="Outer membrane protein assembly factor BamE domain-containing protein" evidence="4">
    <location>
        <begin position="24"/>
        <end position="162"/>
    </location>
</feature>
<dbReference type="GO" id="GO:0030674">
    <property type="term" value="F:protein-macromolecule adaptor activity"/>
    <property type="evidence" value="ECO:0007669"/>
    <property type="project" value="TreeGrafter"/>
</dbReference>
<dbReference type="Gene3D" id="3.30.1450.10">
    <property type="match status" value="1"/>
</dbReference>
<protein>
    <recommendedName>
        <fullName evidence="5">Outer membrane protein assembly factor BamE domain-containing protein</fullName>
    </recommendedName>
</protein>
<keyword evidence="7" id="KW-1185">Reference proteome</keyword>
<feature type="domain" description="Outer membrane protein assembly factor BamE" evidence="5">
    <location>
        <begin position="39"/>
        <end position="111"/>
    </location>
</feature>
<evidence type="ECO:0000256" key="1">
    <source>
        <dbReference type="ARBA" id="ARBA00022729"/>
    </source>
</evidence>
<organism evidence="6 7">
    <name type="scientific">Chelatococcus daeguensis</name>
    <dbReference type="NCBI Taxonomy" id="444444"/>
    <lineage>
        <taxon>Bacteria</taxon>
        <taxon>Pseudomonadati</taxon>
        <taxon>Pseudomonadota</taxon>
        <taxon>Alphaproteobacteria</taxon>
        <taxon>Hyphomicrobiales</taxon>
        <taxon>Chelatococcaceae</taxon>
        <taxon>Chelatococcus</taxon>
    </lineage>
</organism>
<dbReference type="GO" id="GO:1990063">
    <property type="term" value="C:Bam protein complex"/>
    <property type="evidence" value="ECO:0007669"/>
    <property type="project" value="TreeGrafter"/>
</dbReference>
<feature type="signal peptide" evidence="4">
    <location>
        <begin position="1"/>
        <end position="23"/>
    </location>
</feature>
<dbReference type="PROSITE" id="PS51257">
    <property type="entry name" value="PROKAR_LIPOPROTEIN"/>
    <property type="match status" value="1"/>
</dbReference>
<sequence length="162" mass="17578">MALRKSLSFQRIAARCLVGATLAMGLAACSSTTETLTKGYVIDERVVAEMKPGTSVEKVLERMGTPSTVSTVGNKTFYYISQTFERPVQFMSPRLVEQRVLAIYFDKNFKVERLANYGLKDGVVFDFITRTTPTSGSELSLIGQLLRATGGGGGATFNPFGA</sequence>
<keyword evidence="1 4" id="KW-0732">Signal</keyword>
<gene>
    <name evidence="6" type="ORF">BOQ54_08140</name>
</gene>
<dbReference type="GO" id="GO:0043165">
    <property type="term" value="P:Gram-negative-bacterium-type cell outer membrane assembly"/>
    <property type="evidence" value="ECO:0007669"/>
    <property type="project" value="TreeGrafter"/>
</dbReference>
<dbReference type="RefSeq" id="WP_055460591.1">
    <property type="nucleotide sequence ID" value="NZ_CP018095.1"/>
</dbReference>
<dbReference type="PANTHER" id="PTHR37482">
    <property type="entry name" value="OUTER MEMBRANE PROTEIN ASSEMBLY FACTOR BAME"/>
    <property type="match status" value="1"/>
</dbReference>
<dbReference type="GO" id="GO:0051205">
    <property type="term" value="P:protein insertion into membrane"/>
    <property type="evidence" value="ECO:0007669"/>
    <property type="project" value="TreeGrafter"/>
</dbReference>
<dbReference type="PANTHER" id="PTHR37482:SF1">
    <property type="entry name" value="OUTER MEMBRANE PROTEIN ASSEMBLY FACTOR BAME"/>
    <property type="match status" value="1"/>
</dbReference>
<dbReference type="InterPro" id="IPR037873">
    <property type="entry name" value="BamE-like"/>
</dbReference>
<dbReference type="Pfam" id="PF04355">
    <property type="entry name" value="BamE"/>
    <property type="match status" value="1"/>
</dbReference>
<reference evidence="6 7" key="1">
    <citation type="submission" date="2016-11" db="EMBL/GenBank/DDBJ databases">
        <title>Complete genome sequence of the aerobically denitrifying bacterium Chelatococcus daeguensis TAD1.</title>
        <authorList>
            <person name="Yang Y."/>
            <person name="Huang S."/>
            <person name="Lin E."/>
        </authorList>
    </citation>
    <scope>NUCLEOTIDE SEQUENCE [LARGE SCALE GENOMIC DNA]</scope>
    <source>
        <strain evidence="6 7">TAD1</strain>
    </source>
</reference>
<evidence type="ECO:0000256" key="4">
    <source>
        <dbReference type="SAM" id="SignalP"/>
    </source>
</evidence>
<evidence type="ECO:0000259" key="5">
    <source>
        <dbReference type="Pfam" id="PF04355"/>
    </source>
</evidence>
<name>A0AAC9JPF1_9HYPH</name>
<evidence type="ECO:0000256" key="3">
    <source>
        <dbReference type="ARBA" id="ARBA00023237"/>
    </source>
</evidence>
<evidence type="ECO:0000256" key="2">
    <source>
        <dbReference type="ARBA" id="ARBA00023136"/>
    </source>
</evidence>
<accession>A0AAC9JPF1</accession>
<dbReference type="InterPro" id="IPR007450">
    <property type="entry name" value="BamE_dom"/>
</dbReference>
<keyword evidence="2" id="KW-0472">Membrane</keyword>
<dbReference type="Proteomes" id="UP000182703">
    <property type="component" value="Chromosome"/>
</dbReference>
<keyword evidence="3" id="KW-0998">Cell outer membrane</keyword>
<proteinExistence type="predicted"/>
<dbReference type="AlphaFoldDB" id="A0AAC9JPF1"/>
<dbReference type="KEGG" id="cdq:BOQ54_08140"/>
<evidence type="ECO:0000313" key="7">
    <source>
        <dbReference type="Proteomes" id="UP000182703"/>
    </source>
</evidence>
<evidence type="ECO:0000313" key="6">
    <source>
        <dbReference type="EMBL" id="APF37303.1"/>
    </source>
</evidence>
<dbReference type="InterPro" id="IPR026592">
    <property type="entry name" value="BamE"/>
</dbReference>
<dbReference type="EMBL" id="CP018095">
    <property type="protein sequence ID" value="APF37303.1"/>
    <property type="molecule type" value="Genomic_DNA"/>
</dbReference>